<dbReference type="HOGENOM" id="CLU_2250693_0_0_1"/>
<dbReference type="AlphaFoldDB" id="K1X990"/>
<reference evidence="1 2" key="1">
    <citation type="journal article" date="2012" name="BMC Genomics">
        <title>Sequencing the genome of Marssonina brunnea reveals fungus-poplar co-evolution.</title>
        <authorList>
            <person name="Zhu S."/>
            <person name="Cao Y.-Z."/>
            <person name="Jiang C."/>
            <person name="Tan B.-Y."/>
            <person name="Wang Z."/>
            <person name="Feng S."/>
            <person name="Zhang L."/>
            <person name="Su X.-H."/>
            <person name="Brejova B."/>
            <person name="Vinar T."/>
            <person name="Xu M."/>
            <person name="Wang M.-X."/>
            <person name="Zhang S.-G."/>
            <person name="Huang M.-R."/>
            <person name="Wu R."/>
            <person name="Zhou Y."/>
        </authorList>
    </citation>
    <scope>NUCLEOTIDE SEQUENCE [LARGE SCALE GENOMIC DNA]</scope>
    <source>
        <strain evidence="1 2">MB_m1</strain>
    </source>
</reference>
<dbReference type="Proteomes" id="UP000006753">
    <property type="component" value="Unassembled WGS sequence"/>
</dbReference>
<proteinExistence type="predicted"/>
<accession>K1X990</accession>
<dbReference type="EMBL" id="JH921428">
    <property type="protein sequence ID" value="EKD21572.1"/>
    <property type="molecule type" value="Genomic_DNA"/>
</dbReference>
<evidence type="ECO:0000313" key="1">
    <source>
        <dbReference type="EMBL" id="EKD21572.1"/>
    </source>
</evidence>
<keyword evidence="2" id="KW-1185">Reference proteome</keyword>
<dbReference type="InParanoid" id="K1X990"/>
<evidence type="ECO:0000313" key="2">
    <source>
        <dbReference type="Proteomes" id="UP000006753"/>
    </source>
</evidence>
<organism evidence="1 2">
    <name type="scientific">Marssonina brunnea f. sp. multigermtubi (strain MB_m1)</name>
    <name type="common">Marssonina leaf spot fungus</name>
    <dbReference type="NCBI Taxonomy" id="1072389"/>
    <lineage>
        <taxon>Eukaryota</taxon>
        <taxon>Fungi</taxon>
        <taxon>Dikarya</taxon>
        <taxon>Ascomycota</taxon>
        <taxon>Pezizomycotina</taxon>
        <taxon>Leotiomycetes</taxon>
        <taxon>Helotiales</taxon>
        <taxon>Drepanopezizaceae</taxon>
        <taxon>Drepanopeziza</taxon>
    </lineage>
</organism>
<protein>
    <submittedName>
        <fullName evidence="1">Uncharacterized protein</fullName>
    </submittedName>
</protein>
<name>K1X990_MARBU</name>
<gene>
    <name evidence="1" type="ORF">MBM_00685</name>
</gene>
<sequence>MSRLLELAVNFELSKEEIESIDNLYEPRNVMGIALALVPGSPPPPGAIRVIATDLLPVLVFSTVSLPVPQFLMALLAPIRLAFGGPATPQRNPPPSQYPMSHLA</sequence>
<dbReference type="KEGG" id="mbe:MBM_00685"/>
<dbReference type="OrthoDB" id="48988at2759"/>